<protein>
    <submittedName>
        <fullName evidence="1">Uncharacterized protein</fullName>
    </submittedName>
</protein>
<evidence type="ECO:0000313" key="1">
    <source>
        <dbReference type="EMBL" id="MBC3471036.1"/>
    </source>
</evidence>
<gene>
    <name evidence="2" type="ORF">HU738_011705</name>
    <name evidence="1" type="ORF">HU738_10740</name>
</gene>
<dbReference type="Proteomes" id="UP000628137">
    <property type="component" value="Unassembled WGS sequence"/>
</dbReference>
<evidence type="ECO:0000313" key="2">
    <source>
        <dbReference type="EMBL" id="MBV4541715.1"/>
    </source>
</evidence>
<keyword evidence="3" id="KW-1185">Reference proteome</keyword>
<dbReference type="EMBL" id="JABWRP010000006">
    <property type="protein sequence ID" value="MBC3471036.1"/>
    <property type="molecule type" value="Genomic_DNA"/>
</dbReference>
<sequence>MNAVNRLAAIRLAQQRISEPEQEISVLEKGEGATPESGFSEQLAKLMKNAEEVIALLMVRGI</sequence>
<accession>A0A923GIZ1</accession>
<dbReference type="AlphaFoldDB" id="A0A923GIZ1"/>
<dbReference type="EMBL" id="JABWRP020000007">
    <property type="protein sequence ID" value="MBV4541715.1"/>
    <property type="molecule type" value="Genomic_DNA"/>
</dbReference>
<reference evidence="1" key="2">
    <citation type="submission" date="2020-07" db="EMBL/GenBank/DDBJ databases">
        <authorList>
            <person name="Lood C."/>
            <person name="Girard L."/>
        </authorList>
    </citation>
    <scope>NUCLEOTIDE SEQUENCE</scope>
    <source>
        <strain evidence="1">RW4S2</strain>
    </source>
</reference>
<reference evidence="1 3" key="1">
    <citation type="journal article" date="2020" name="Microorganisms">
        <title>Reliable Identification of Environmental Pseudomonas Isolates Using the rpoD Gene.</title>
        <authorList>
            <consortium name="The Broad Institute Genome Sequencing Platform"/>
            <person name="Girard L."/>
            <person name="Lood C."/>
            <person name="Rokni-Zadeh H."/>
            <person name="van Noort V."/>
            <person name="Lavigne R."/>
            <person name="De Mot R."/>
        </authorList>
    </citation>
    <scope>NUCLEOTIDE SEQUENCE</scope>
    <source>
        <strain evidence="1 3">RW4S2</strain>
    </source>
</reference>
<reference evidence="2" key="3">
    <citation type="submission" date="2021-06" db="EMBL/GenBank/DDBJ databases">
        <title>Updating the genus Pseudomonas: Description of 43 new species and partition of the Pseudomonas putida group.</title>
        <authorList>
            <person name="Girard L."/>
            <person name="Lood C."/>
            <person name="Vandamme P."/>
            <person name="Rokni-Zadeh H."/>
            <person name="Van Noort V."/>
            <person name="Hofte M."/>
            <person name="Lavigne R."/>
            <person name="De Mot R."/>
        </authorList>
    </citation>
    <scope>NUCLEOTIDE SEQUENCE</scope>
    <source>
        <strain evidence="2">RW4S2</strain>
    </source>
</reference>
<evidence type="ECO:0000313" key="3">
    <source>
        <dbReference type="Proteomes" id="UP000628137"/>
    </source>
</evidence>
<organism evidence="1">
    <name type="scientific">Pseudomonas vlassakiae</name>
    <dbReference type="NCBI Taxonomy" id="485888"/>
    <lineage>
        <taxon>Bacteria</taxon>
        <taxon>Pseudomonadati</taxon>
        <taxon>Pseudomonadota</taxon>
        <taxon>Gammaproteobacteria</taxon>
        <taxon>Pseudomonadales</taxon>
        <taxon>Pseudomonadaceae</taxon>
        <taxon>Pseudomonas</taxon>
    </lineage>
</organism>
<name>A0A923GIZ1_9PSED</name>
<dbReference type="RefSeq" id="WP_186602412.1">
    <property type="nucleotide sequence ID" value="NZ_JABWRP020000007.1"/>
</dbReference>
<comment type="caution">
    <text evidence="1">The sequence shown here is derived from an EMBL/GenBank/DDBJ whole genome shotgun (WGS) entry which is preliminary data.</text>
</comment>
<proteinExistence type="predicted"/>